<dbReference type="PANTHER" id="PTHR47967">
    <property type="entry name" value="OS07G0603500 PROTEIN-RELATED"/>
    <property type="match status" value="1"/>
</dbReference>
<accession>A0A5K0ZT74</accession>
<dbReference type="PROSITE" id="PS00141">
    <property type="entry name" value="ASP_PROTEASE"/>
    <property type="match status" value="1"/>
</dbReference>
<dbReference type="GO" id="GO:0006508">
    <property type="term" value="P:proteolysis"/>
    <property type="evidence" value="ECO:0007669"/>
    <property type="project" value="UniProtKB-KW"/>
</dbReference>
<keyword evidence="9" id="KW-0732">Signal</keyword>
<keyword evidence="2 7" id="KW-0645">Protease</keyword>
<dbReference type="InterPro" id="IPR051708">
    <property type="entry name" value="Plant_Aspart_Prot_A1"/>
</dbReference>
<dbReference type="FunFam" id="2.40.70.10:FF:000034">
    <property type="entry name" value="Aspartyl protease family protein"/>
    <property type="match status" value="1"/>
</dbReference>
<dbReference type="Pfam" id="PF14541">
    <property type="entry name" value="TAXi_C"/>
    <property type="match status" value="1"/>
</dbReference>
<dbReference type="PANTHER" id="PTHR47967:SF28">
    <property type="entry name" value="ASPARTYL PROTEASE FAMILY PROTEIN 2-LIKE"/>
    <property type="match status" value="1"/>
</dbReference>
<keyword evidence="5" id="KW-0325">Glycoprotein</keyword>
<dbReference type="InterPro" id="IPR032861">
    <property type="entry name" value="TAXi_N"/>
</dbReference>
<evidence type="ECO:0000256" key="4">
    <source>
        <dbReference type="ARBA" id="ARBA00022801"/>
    </source>
</evidence>
<dbReference type="PRINTS" id="PR00792">
    <property type="entry name" value="PEPSIN"/>
</dbReference>
<feature type="active site" evidence="6">
    <location>
        <position position="420"/>
    </location>
</feature>
<evidence type="ECO:0000256" key="5">
    <source>
        <dbReference type="ARBA" id="ARBA00023180"/>
    </source>
</evidence>
<feature type="domain" description="Peptidase A1" evidence="10">
    <location>
        <begin position="176"/>
        <end position="537"/>
    </location>
</feature>
<comment type="similarity">
    <text evidence="1 7">Belongs to the peptidase A1 family.</text>
</comment>
<dbReference type="InterPro" id="IPR021109">
    <property type="entry name" value="Peptidase_aspartic_dom_sf"/>
</dbReference>
<feature type="compositionally biased region" description="Basic and acidic residues" evidence="8">
    <location>
        <begin position="109"/>
        <end position="134"/>
    </location>
</feature>
<protein>
    <recommendedName>
        <fullName evidence="10">Peptidase A1 domain-containing protein</fullName>
    </recommendedName>
</protein>
<dbReference type="InterPro" id="IPR034161">
    <property type="entry name" value="Pepsin-like_plant"/>
</dbReference>
<evidence type="ECO:0000256" key="3">
    <source>
        <dbReference type="ARBA" id="ARBA00022750"/>
    </source>
</evidence>
<dbReference type="Gramene" id="NC2G0009410.1">
    <property type="protein sequence ID" value="NC2G0009410.1:cds"/>
    <property type="gene ID" value="NC2G0009410"/>
</dbReference>
<feature type="region of interest" description="Disordered" evidence="8">
    <location>
        <begin position="109"/>
        <end position="138"/>
    </location>
</feature>
<evidence type="ECO:0000256" key="7">
    <source>
        <dbReference type="RuleBase" id="RU000454"/>
    </source>
</evidence>
<evidence type="ECO:0000256" key="8">
    <source>
        <dbReference type="SAM" id="MobiDB-lite"/>
    </source>
</evidence>
<feature type="signal peptide" evidence="9">
    <location>
        <begin position="1"/>
        <end position="24"/>
    </location>
</feature>
<feature type="chain" id="PRO_5023909481" description="Peptidase A1 domain-containing protein" evidence="9">
    <location>
        <begin position="25"/>
        <end position="544"/>
    </location>
</feature>
<dbReference type="Gene3D" id="2.40.70.10">
    <property type="entry name" value="Acid Proteases"/>
    <property type="match status" value="2"/>
</dbReference>
<dbReference type="InterPro" id="IPR033121">
    <property type="entry name" value="PEPTIDASE_A1"/>
</dbReference>
<evidence type="ECO:0000259" key="10">
    <source>
        <dbReference type="PROSITE" id="PS51767"/>
    </source>
</evidence>
<dbReference type="GO" id="GO:0004190">
    <property type="term" value="F:aspartic-type endopeptidase activity"/>
    <property type="evidence" value="ECO:0007669"/>
    <property type="project" value="UniProtKB-KW"/>
</dbReference>
<keyword evidence="3 7" id="KW-0064">Aspartyl protease</keyword>
<name>A0A5K0ZT74_9MAGN</name>
<dbReference type="InterPro" id="IPR032799">
    <property type="entry name" value="TAXi_C"/>
</dbReference>
<evidence type="ECO:0000256" key="9">
    <source>
        <dbReference type="SAM" id="SignalP"/>
    </source>
</evidence>
<reference evidence="11" key="1">
    <citation type="submission" date="2019-09" db="EMBL/GenBank/DDBJ databases">
        <authorList>
            <person name="Zhang L."/>
        </authorList>
    </citation>
    <scope>NUCLEOTIDE SEQUENCE</scope>
</reference>
<evidence type="ECO:0000256" key="1">
    <source>
        <dbReference type="ARBA" id="ARBA00007447"/>
    </source>
</evidence>
<evidence type="ECO:0000313" key="11">
    <source>
        <dbReference type="EMBL" id="VVV92585.1"/>
    </source>
</evidence>
<dbReference type="FunFam" id="2.40.70.10:FF:000031">
    <property type="entry name" value="Aspartyl protease AED1"/>
    <property type="match status" value="1"/>
</dbReference>
<dbReference type="OMA" id="EPAYQII"/>
<dbReference type="Pfam" id="PF14543">
    <property type="entry name" value="TAXi_N"/>
    <property type="match status" value="1"/>
</dbReference>
<dbReference type="OrthoDB" id="1294322at2759"/>
<dbReference type="InterPro" id="IPR001969">
    <property type="entry name" value="Aspartic_peptidase_AS"/>
</dbReference>
<dbReference type="CDD" id="cd05476">
    <property type="entry name" value="pepsin_A_like_plant"/>
    <property type="match status" value="1"/>
</dbReference>
<gene>
    <name evidence="11" type="ORF">NYM_LOCUS12204</name>
</gene>
<dbReference type="InterPro" id="IPR001461">
    <property type="entry name" value="Aspartic_peptidase_A1"/>
</dbReference>
<organism evidence="11">
    <name type="scientific">Nymphaea colorata</name>
    <name type="common">pocket water lily</name>
    <dbReference type="NCBI Taxonomy" id="210225"/>
    <lineage>
        <taxon>Eukaryota</taxon>
        <taxon>Viridiplantae</taxon>
        <taxon>Streptophyta</taxon>
        <taxon>Embryophyta</taxon>
        <taxon>Tracheophyta</taxon>
        <taxon>Spermatophyta</taxon>
        <taxon>Magnoliopsida</taxon>
        <taxon>Nymphaeales</taxon>
        <taxon>Nymphaeaceae</taxon>
        <taxon>Nymphaea</taxon>
    </lineage>
</organism>
<evidence type="ECO:0000256" key="6">
    <source>
        <dbReference type="PIRSR" id="PIRSR601461-1"/>
    </source>
</evidence>
<dbReference type="SUPFAM" id="SSF50630">
    <property type="entry name" value="Acid proteases"/>
    <property type="match status" value="1"/>
</dbReference>
<dbReference type="PROSITE" id="PS51767">
    <property type="entry name" value="PEPTIDASE_A1"/>
    <property type="match status" value="1"/>
</dbReference>
<dbReference type="EMBL" id="LR721780">
    <property type="protein sequence ID" value="VVV92585.1"/>
    <property type="molecule type" value="Genomic_DNA"/>
</dbReference>
<keyword evidence="4 7" id="KW-0378">Hydrolase</keyword>
<feature type="active site" evidence="6">
    <location>
        <position position="194"/>
    </location>
</feature>
<dbReference type="AlphaFoldDB" id="A0A5K0ZT74"/>
<sequence>MASPAVCFCSLLLLLLLHLPSSYAFLNGTDGSILHGIVLPEDPTAPVSDCLLRSEVPTTQNQKPIKLRLLHRDQRRVDQAPKGLRRIDSLLESCYRDVSRIRTFHDRIDAKRPRSRDPRSASGESLHRQLDGHGHRGRLLTQSRKEAGHGAGRPEPGRSRVVATLESGVSVGSGEYLMDVYVGTPPRHFSLIVDTGSDLNWLQCLPCRDCYPQESPHYDPAQSSSFRTVSCKDSVCMQVSSPDTSRPRCQSENGTCDYFYWYGDRSNTTGDLATETFTVNVSSTPDGGLGSVFRLEKLVFGCGHWNRGLFHGAGGLLGLGRGELSFLSQLQSTYGRKFSYCLVDRESDPSVSGRLVLGEDDGLVRHPNVQFTELVPVKESPVDTFYYVRIKAVRVGGEVLRIPPETFQIGPDGSGGTIVDSGTTLTYFPEPAMAEIKAAFLRKVKGLDRVSGFKQLDLCFNVTGADRVELPEFSILFMDGAVWSFPAENYFIRLDPEGVICLALLGTPMSSLSILGNYQQQNFHVLYDLDKSRIGFAPEKCAEV</sequence>
<evidence type="ECO:0000256" key="2">
    <source>
        <dbReference type="ARBA" id="ARBA00022670"/>
    </source>
</evidence>
<proteinExistence type="inferred from homology"/>